<gene>
    <name evidence="2" type="ORF">V5O48_005395</name>
</gene>
<dbReference type="Gene3D" id="3.20.20.70">
    <property type="entry name" value="Aldolase class I"/>
    <property type="match status" value="1"/>
</dbReference>
<evidence type="ECO:0000313" key="3">
    <source>
        <dbReference type="Proteomes" id="UP001465976"/>
    </source>
</evidence>
<organism evidence="2 3">
    <name type="scientific">Marasmius crinis-equi</name>
    <dbReference type="NCBI Taxonomy" id="585013"/>
    <lineage>
        <taxon>Eukaryota</taxon>
        <taxon>Fungi</taxon>
        <taxon>Dikarya</taxon>
        <taxon>Basidiomycota</taxon>
        <taxon>Agaricomycotina</taxon>
        <taxon>Agaricomycetes</taxon>
        <taxon>Agaricomycetidae</taxon>
        <taxon>Agaricales</taxon>
        <taxon>Marasmiineae</taxon>
        <taxon>Marasmiaceae</taxon>
        <taxon>Marasmius</taxon>
    </lineage>
</organism>
<protein>
    <recommendedName>
        <fullName evidence="1">NADH:flavin oxidoreductase/NADH oxidase N-terminal domain-containing protein</fullName>
    </recommendedName>
</protein>
<feature type="domain" description="NADH:flavin oxidoreductase/NADH oxidase N-terminal" evidence="1">
    <location>
        <begin position="7"/>
        <end position="348"/>
    </location>
</feature>
<comment type="caution">
    <text evidence="2">The sequence shown here is derived from an EMBL/GenBank/DDBJ whole genome shotgun (WGS) entry which is preliminary data.</text>
</comment>
<accession>A0ABR3FN61</accession>
<proteinExistence type="predicted"/>
<dbReference type="CDD" id="cd02933">
    <property type="entry name" value="OYE_like_FMN"/>
    <property type="match status" value="1"/>
</dbReference>
<dbReference type="InterPro" id="IPR001155">
    <property type="entry name" value="OxRdtase_FMN_N"/>
</dbReference>
<dbReference type="Proteomes" id="UP001465976">
    <property type="component" value="Unassembled WGS sequence"/>
</dbReference>
<dbReference type="InterPro" id="IPR045247">
    <property type="entry name" value="Oye-like"/>
</dbReference>
<keyword evidence="3" id="KW-1185">Reference proteome</keyword>
<dbReference type="InterPro" id="IPR013785">
    <property type="entry name" value="Aldolase_TIM"/>
</dbReference>
<dbReference type="EMBL" id="JBAHYK010000213">
    <property type="protein sequence ID" value="KAL0576602.1"/>
    <property type="molecule type" value="Genomic_DNA"/>
</dbReference>
<sequence>MATSKSKLFQPIKIGDVKLNHRIVLAPLTRYRADENHVSYLPLVKEYYSQRASEPGTLLITEATFIHSKAGGYDNIPGIWSDAQIEAWKEIVNGVHAKGSYIFLQLWALGRAAEPEVLKAEGHPYVSASNLPMSGRTPPRPLTIDEIKEYAQLYAQAAINAVHKAGFDGVEVHGANGYLIEQFLKEISNDRTDSYGGSPENRTRFALEMVDAVVKAVGPRKTGLRLSPWNTFNYDIGDKDPVPTYSHLVRKLKEVHPTLAYIHVVEPRVDGVTNVDPKGRENDFIREIWTKGPGGLEDEDGRRLISCGNYDLETGTEDADAKGDVIAFGRRFLANPDLPYRLSHNIPLTPYNRATFYLPGSQEPTGYTDYPFAQRDAA</sequence>
<name>A0ABR3FN61_9AGAR</name>
<evidence type="ECO:0000259" key="1">
    <source>
        <dbReference type="Pfam" id="PF00724"/>
    </source>
</evidence>
<reference evidence="2 3" key="1">
    <citation type="submission" date="2024-02" db="EMBL/GenBank/DDBJ databases">
        <title>A draft genome for the cacao thread blight pathogen Marasmius crinis-equi.</title>
        <authorList>
            <person name="Cohen S.P."/>
            <person name="Baruah I.K."/>
            <person name="Amoako-Attah I."/>
            <person name="Bukari Y."/>
            <person name="Meinhardt L.W."/>
            <person name="Bailey B.A."/>
        </authorList>
    </citation>
    <scope>NUCLEOTIDE SEQUENCE [LARGE SCALE GENOMIC DNA]</scope>
    <source>
        <strain evidence="2 3">GH-76</strain>
    </source>
</reference>
<dbReference type="SUPFAM" id="SSF51395">
    <property type="entry name" value="FMN-linked oxidoreductases"/>
    <property type="match status" value="1"/>
</dbReference>
<evidence type="ECO:0000313" key="2">
    <source>
        <dbReference type="EMBL" id="KAL0576602.1"/>
    </source>
</evidence>
<dbReference type="PANTHER" id="PTHR22893:SF91">
    <property type="entry name" value="NADPH DEHYDROGENASE 2-RELATED"/>
    <property type="match status" value="1"/>
</dbReference>
<dbReference type="PANTHER" id="PTHR22893">
    <property type="entry name" value="NADH OXIDOREDUCTASE-RELATED"/>
    <property type="match status" value="1"/>
</dbReference>
<dbReference type="Pfam" id="PF00724">
    <property type="entry name" value="Oxidored_FMN"/>
    <property type="match status" value="1"/>
</dbReference>